<name>A0A2U1MD26_ARTAN</name>
<feature type="compositionally biased region" description="Polar residues" evidence="1">
    <location>
        <begin position="97"/>
        <end position="107"/>
    </location>
</feature>
<feature type="region of interest" description="Disordered" evidence="1">
    <location>
        <begin position="148"/>
        <end position="170"/>
    </location>
</feature>
<feature type="region of interest" description="Disordered" evidence="1">
    <location>
        <begin position="84"/>
        <end position="112"/>
    </location>
</feature>
<dbReference type="PANTHER" id="PTHR31949:SF20">
    <property type="entry name" value="OS01G0141900 PROTEIN"/>
    <property type="match status" value="1"/>
</dbReference>
<sequence length="183" mass="20068">MSYVTDARRENGDKWITNELVLSIGSIEGSSQMFSMPTATPARKTGADEFLNSENDKNDYDWLLTPPGTPLFPSLEMESQKKIVMGQTGTPKARSIEGSSQMFSMPTATPARKTGADEFLNSENDKNDYDWLLTPPGTPLFPSLEMESQKKTVMGQTGTPKARPTALKSRGSVNSLRISVILV</sequence>
<dbReference type="STRING" id="35608.A0A2U1MD26"/>
<evidence type="ECO:0000256" key="1">
    <source>
        <dbReference type="SAM" id="MobiDB-lite"/>
    </source>
</evidence>
<evidence type="ECO:0000313" key="2">
    <source>
        <dbReference type="EMBL" id="PWA59171.1"/>
    </source>
</evidence>
<reference evidence="2 3" key="1">
    <citation type="journal article" date="2018" name="Mol. Plant">
        <title>The genome of Artemisia annua provides insight into the evolution of Asteraceae family and artemisinin biosynthesis.</title>
        <authorList>
            <person name="Shen Q."/>
            <person name="Zhang L."/>
            <person name="Liao Z."/>
            <person name="Wang S."/>
            <person name="Yan T."/>
            <person name="Shi P."/>
            <person name="Liu M."/>
            <person name="Fu X."/>
            <person name="Pan Q."/>
            <person name="Wang Y."/>
            <person name="Lv Z."/>
            <person name="Lu X."/>
            <person name="Zhang F."/>
            <person name="Jiang W."/>
            <person name="Ma Y."/>
            <person name="Chen M."/>
            <person name="Hao X."/>
            <person name="Li L."/>
            <person name="Tang Y."/>
            <person name="Lv G."/>
            <person name="Zhou Y."/>
            <person name="Sun X."/>
            <person name="Brodelius P.E."/>
            <person name="Rose J.K.C."/>
            <person name="Tang K."/>
        </authorList>
    </citation>
    <scope>NUCLEOTIDE SEQUENCE [LARGE SCALE GENOMIC DNA]</scope>
    <source>
        <strain evidence="3">cv. Huhao1</strain>
        <tissue evidence="2">Leaf</tissue>
    </source>
</reference>
<keyword evidence="3" id="KW-1185">Reference proteome</keyword>
<proteinExistence type="predicted"/>
<dbReference type="EMBL" id="PKPP01005699">
    <property type="protein sequence ID" value="PWA59171.1"/>
    <property type="molecule type" value="Genomic_DNA"/>
</dbReference>
<accession>A0A2U1MD26</accession>
<comment type="caution">
    <text evidence="2">The sequence shown here is derived from an EMBL/GenBank/DDBJ whole genome shotgun (WGS) entry which is preliminary data.</text>
</comment>
<dbReference type="GO" id="GO:0043622">
    <property type="term" value="P:cortical microtubule organization"/>
    <property type="evidence" value="ECO:0007669"/>
    <property type="project" value="TreeGrafter"/>
</dbReference>
<protein>
    <submittedName>
        <fullName evidence="2">Uncharacterized protein</fullName>
    </submittedName>
</protein>
<dbReference type="Proteomes" id="UP000245207">
    <property type="component" value="Unassembled WGS sequence"/>
</dbReference>
<dbReference type="AlphaFoldDB" id="A0A2U1MD26"/>
<dbReference type="GO" id="GO:0055028">
    <property type="term" value="C:cortical microtubule"/>
    <property type="evidence" value="ECO:0007669"/>
    <property type="project" value="TreeGrafter"/>
</dbReference>
<gene>
    <name evidence="2" type="ORF">CTI12_AA392270</name>
</gene>
<dbReference type="OrthoDB" id="1929779at2759"/>
<evidence type="ECO:0000313" key="3">
    <source>
        <dbReference type="Proteomes" id="UP000245207"/>
    </source>
</evidence>
<organism evidence="2 3">
    <name type="scientific">Artemisia annua</name>
    <name type="common">Sweet wormwood</name>
    <dbReference type="NCBI Taxonomy" id="35608"/>
    <lineage>
        <taxon>Eukaryota</taxon>
        <taxon>Viridiplantae</taxon>
        <taxon>Streptophyta</taxon>
        <taxon>Embryophyta</taxon>
        <taxon>Tracheophyta</taxon>
        <taxon>Spermatophyta</taxon>
        <taxon>Magnoliopsida</taxon>
        <taxon>eudicotyledons</taxon>
        <taxon>Gunneridae</taxon>
        <taxon>Pentapetalae</taxon>
        <taxon>asterids</taxon>
        <taxon>campanulids</taxon>
        <taxon>Asterales</taxon>
        <taxon>Asteraceae</taxon>
        <taxon>Asteroideae</taxon>
        <taxon>Anthemideae</taxon>
        <taxon>Artemisiinae</taxon>
        <taxon>Artemisia</taxon>
    </lineage>
</organism>
<dbReference type="PANTHER" id="PTHR31949">
    <property type="entry name" value="GASTRIC MUCIN-LIKE PROTEIN"/>
    <property type="match status" value="1"/>
</dbReference>